<reference evidence="3 4" key="1">
    <citation type="journal article" date="2015" name="BMC Genomics">
        <title>Comparative genomics and metabolic profiling of the genus Lysobacter.</title>
        <authorList>
            <person name="de Bruijn I."/>
            <person name="Cheng X."/>
            <person name="de Jager V."/>
            <person name="Exposito R.G."/>
            <person name="Watrous J."/>
            <person name="Patel N."/>
            <person name="Postma J."/>
            <person name="Dorrestein P.C."/>
            <person name="Kobayashi D."/>
            <person name="Raaijmakers J.M."/>
        </authorList>
    </citation>
    <scope>NUCLEOTIDE SEQUENCE [LARGE SCALE GENOMIC DNA]</scope>
    <source>
        <strain evidence="3 4">76</strain>
    </source>
</reference>
<gene>
    <name evidence="3" type="ORF">LA76x_0581</name>
</gene>
<name>A0A0S2F5B7_LYSAN</name>
<feature type="region of interest" description="Disordered" evidence="1">
    <location>
        <begin position="11"/>
        <end position="33"/>
    </location>
</feature>
<keyword evidence="4" id="KW-1185">Reference proteome</keyword>
<feature type="transmembrane region" description="Helical" evidence="2">
    <location>
        <begin position="79"/>
        <end position="100"/>
    </location>
</feature>
<keyword evidence="2" id="KW-0812">Transmembrane</keyword>
<dbReference type="PATRIC" id="fig|84531.8.peg.609"/>
<keyword evidence="2" id="KW-0472">Membrane</keyword>
<evidence type="ECO:0000256" key="1">
    <source>
        <dbReference type="SAM" id="MobiDB-lite"/>
    </source>
</evidence>
<sequence length="158" mass="16839">MKREIANEVARLGGDPPDGASRREPAPGMMTSKSGSTATAIALRVFLASAPLAGLYLYAQYAFEQARAQEHRGDTGLGIAILLAIVCVSLILSFLVDLMVQIARKRIAASMTSLLILAVLCVPLGWFGCNWFDLRGSMVCEQVGDAFGAFLGLFEKAA</sequence>
<feature type="transmembrane region" description="Helical" evidence="2">
    <location>
        <begin position="38"/>
        <end position="59"/>
    </location>
</feature>
<evidence type="ECO:0000256" key="2">
    <source>
        <dbReference type="SAM" id="Phobius"/>
    </source>
</evidence>
<keyword evidence="2" id="KW-1133">Transmembrane helix</keyword>
<feature type="transmembrane region" description="Helical" evidence="2">
    <location>
        <begin position="107"/>
        <end position="128"/>
    </location>
</feature>
<evidence type="ECO:0000313" key="4">
    <source>
        <dbReference type="Proteomes" id="UP000060787"/>
    </source>
</evidence>
<accession>A0A0S2F5B7</accession>
<dbReference type="Proteomes" id="UP000060787">
    <property type="component" value="Chromosome"/>
</dbReference>
<evidence type="ECO:0008006" key="5">
    <source>
        <dbReference type="Google" id="ProtNLM"/>
    </source>
</evidence>
<dbReference type="AlphaFoldDB" id="A0A0S2F5B7"/>
<protein>
    <recommendedName>
        <fullName evidence="5">Transmembrane protein</fullName>
    </recommendedName>
</protein>
<evidence type="ECO:0000313" key="3">
    <source>
        <dbReference type="EMBL" id="ALN78742.1"/>
    </source>
</evidence>
<dbReference type="KEGG" id="lab:LA76x_0581"/>
<dbReference type="EMBL" id="CP011129">
    <property type="protein sequence ID" value="ALN78742.1"/>
    <property type="molecule type" value="Genomic_DNA"/>
</dbReference>
<organism evidence="3 4">
    <name type="scientific">Lysobacter antibioticus</name>
    <dbReference type="NCBI Taxonomy" id="84531"/>
    <lineage>
        <taxon>Bacteria</taxon>
        <taxon>Pseudomonadati</taxon>
        <taxon>Pseudomonadota</taxon>
        <taxon>Gammaproteobacteria</taxon>
        <taxon>Lysobacterales</taxon>
        <taxon>Lysobacteraceae</taxon>
        <taxon>Lysobacter</taxon>
    </lineage>
</organism>
<dbReference type="RefSeq" id="WP_148649598.1">
    <property type="nucleotide sequence ID" value="NZ_CP011129.1"/>
</dbReference>
<proteinExistence type="predicted"/>